<organism evidence="1 2">
    <name type="scientific">Streptosporangium vulgare</name>
    <dbReference type="NCBI Taxonomy" id="46190"/>
    <lineage>
        <taxon>Bacteria</taxon>
        <taxon>Bacillati</taxon>
        <taxon>Actinomycetota</taxon>
        <taxon>Actinomycetes</taxon>
        <taxon>Streptosporangiales</taxon>
        <taxon>Streptosporangiaceae</taxon>
        <taxon>Streptosporangium</taxon>
    </lineage>
</organism>
<name>A0ABV5TTN6_9ACTN</name>
<comment type="caution">
    <text evidence="1">The sequence shown here is derived from an EMBL/GenBank/DDBJ whole genome shotgun (WGS) entry which is preliminary data.</text>
</comment>
<dbReference type="Proteomes" id="UP001589610">
    <property type="component" value="Unassembled WGS sequence"/>
</dbReference>
<accession>A0ABV5TTN6</accession>
<proteinExistence type="predicted"/>
<dbReference type="RefSeq" id="WP_344749660.1">
    <property type="nucleotide sequence ID" value="NZ_BAAAWW010000203.1"/>
</dbReference>
<dbReference type="EMBL" id="JBHMBS010000063">
    <property type="protein sequence ID" value="MFB9682412.1"/>
    <property type="molecule type" value="Genomic_DNA"/>
</dbReference>
<gene>
    <name evidence="1" type="ORF">ACFFRH_43690</name>
</gene>
<reference evidence="1 2" key="1">
    <citation type="submission" date="2024-09" db="EMBL/GenBank/DDBJ databases">
        <authorList>
            <person name="Sun Q."/>
            <person name="Mori K."/>
        </authorList>
    </citation>
    <scope>NUCLEOTIDE SEQUENCE [LARGE SCALE GENOMIC DNA]</scope>
    <source>
        <strain evidence="1 2">JCM 3028</strain>
    </source>
</reference>
<evidence type="ECO:0000313" key="2">
    <source>
        <dbReference type="Proteomes" id="UP001589610"/>
    </source>
</evidence>
<protein>
    <submittedName>
        <fullName evidence="1">Uncharacterized protein</fullName>
    </submittedName>
</protein>
<evidence type="ECO:0000313" key="1">
    <source>
        <dbReference type="EMBL" id="MFB9682412.1"/>
    </source>
</evidence>
<keyword evidence="2" id="KW-1185">Reference proteome</keyword>
<sequence length="68" mass="7479">MRAVLRKALGQAEREDLVARNVAALSMPPRLNTGEGRTLTVDQSHRLLDEVAEQRNISRPERSGPSTG</sequence>